<keyword evidence="2 3" id="KW-0732">Signal</keyword>
<dbReference type="PANTHER" id="PTHR45966:SF36">
    <property type="entry name" value="INACTIVE GDSL ESTERASE_LIPASE-LIKE PROTEIN 25"/>
    <property type="match status" value="1"/>
</dbReference>
<reference evidence="4" key="1">
    <citation type="submission" date="2021-01" db="EMBL/GenBank/DDBJ databases">
        <authorList>
            <person name="Bezrukov I."/>
        </authorList>
    </citation>
    <scope>NUCLEOTIDE SEQUENCE</scope>
</reference>
<evidence type="ECO:0000256" key="3">
    <source>
        <dbReference type="SAM" id="SignalP"/>
    </source>
</evidence>
<dbReference type="Pfam" id="PF00657">
    <property type="entry name" value="Lipase_GDSL"/>
    <property type="match status" value="1"/>
</dbReference>
<evidence type="ECO:0000313" key="4">
    <source>
        <dbReference type="EMBL" id="CAE5967241.1"/>
    </source>
</evidence>
<gene>
    <name evidence="4" type="ORF">AARE701A_LOCUS7157</name>
</gene>
<name>A0A8S1ZVA9_ARAAE</name>
<evidence type="ECO:0000313" key="5">
    <source>
        <dbReference type="Proteomes" id="UP000682877"/>
    </source>
</evidence>
<dbReference type="InterPro" id="IPR044552">
    <property type="entry name" value="GLIP1-5/GLL25"/>
</dbReference>
<dbReference type="Gene3D" id="3.40.50.1110">
    <property type="entry name" value="SGNH hydrolase"/>
    <property type="match status" value="1"/>
</dbReference>
<dbReference type="InterPro" id="IPR036514">
    <property type="entry name" value="SGNH_hydro_sf"/>
</dbReference>
<accession>A0A8S1ZVA9</accession>
<comment type="similarity">
    <text evidence="1">Belongs to the 'GDSL' lipolytic enzyme family.</text>
</comment>
<keyword evidence="5" id="KW-1185">Reference proteome</keyword>
<evidence type="ECO:0000256" key="1">
    <source>
        <dbReference type="ARBA" id="ARBA00008668"/>
    </source>
</evidence>
<dbReference type="Proteomes" id="UP000682877">
    <property type="component" value="Chromosome 3"/>
</dbReference>
<protein>
    <recommendedName>
        <fullName evidence="6">GDSL esterase/lipase</fullName>
    </recommendedName>
</protein>
<dbReference type="EMBL" id="LR999453">
    <property type="protein sequence ID" value="CAE5967241.1"/>
    <property type="molecule type" value="Genomic_DNA"/>
</dbReference>
<evidence type="ECO:0008006" key="6">
    <source>
        <dbReference type="Google" id="ProtNLM"/>
    </source>
</evidence>
<dbReference type="PANTHER" id="PTHR45966">
    <property type="entry name" value="GDSL-LIKE LIPASE/ACYLHYDROLASE"/>
    <property type="match status" value="1"/>
</dbReference>
<evidence type="ECO:0000256" key="2">
    <source>
        <dbReference type="ARBA" id="ARBA00022729"/>
    </source>
</evidence>
<sequence length="370" mass="41132">MAKNRNLVFFLGLLASFTLASFPVNVSGEPPLLFTFGDSSYDVGNTKFFSSEFDPATTWPYGDSIDNPTGRWSDGYIVPDFVGRLIGQREPIPPVLDPKADLSRGASFAIAGAVVLGSQSATVSMNFGQQISKFLALHKRWTDKERAEAIYMVNIGADDYLNFAKAHPNANTVEQITQVAYVLQRISRELMEFVLDICRVYRAGGARKFAVQNLGPLGCLPIARQEFKTGEKCMEMLNFMAKTHNERLSGVLFSMTVPLLYRGFRYSLFDFNGEILRRINEPSLHGYTDTTTSCCGTGSRNAYGCGYSNVHAKLCSYQKSFLFFDGRHTTEKTDEEIANLFYSGDKHVVSPVNIKDLVGKSVNDLLAQEI</sequence>
<dbReference type="GO" id="GO:0016298">
    <property type="term" value="F:lipase activity"/>
    <property type="evidence" value="ECO:0007669"/>
    <property type="project" value="TreeGrafter"/>
</dbReference>
<dbReference type="AlphaFoldDB" id="A0A8S1ZVA9"/>
<feature type="chain" id="PRO_5035731007" description="GDSL esterase/lipase" evidence="3">
    <location>
        <begin position="29"/>
        <end position="370"/>
    </location>
</feature>
<feature type="signal peptide" evidence="3">
    <location>
        <begin position="1"/>
        <end position="28"/>
    </location>
</feature>
<organism evidence="4 5">
    <name type="scientific">Arabidopsis arenosa</name>
    <name type="common">Sand rock-cress</name>
    <name type="synonym">Cardaminopsis arenosa</name>
    <dbReference type="NCBI Taxonomy" id="38785"/>
    <lineage>
        <taxon>Eukaryota</taxon>
        <taxon>Viridiplantae</taxon>
        <taxon>Streptophyta</taxon>
        <taxon>Embryophyta</taxon>
        <taxon>Tracheophyta</taxon>
        <taxon>Spermatophyta</taxon>
        <taxon>Magnoliopsida</taxon>
        <taxon>eudicotyledons</taxon>
        <taxon>Gunneridae</taxon>
        <taxon>Pentapetalae</taxon>
        <taxon>rosids</taxon>
        <taxon>malvids</taxon>
        <taxon>Brassicales</taxon>
        <taxon>Brassicaceae</taxon>
        <taxon>Camelineae</taxon>
        <taxon>Arabidopsis</taxon>
    </lineage>
</organism>
<dbReference type="InterPro" id="IPR001087">
    <property type="entry name" value="GDSL"/>
</dbReference>
<proteinExistence type="inferred from homology"/>
<dbReference type="GO" id="GO:0007029">
    <property type="term" value="P:endoplasmic reticulum organization"/>
    <property type="evidence" value="ECO:0007669"/>
    <property type="project" value="TreeGrafter"/>
</dbReference>
<dbReference type="InterPro" id="IPR035669">
    <property type="entry name" value="SGNH_plant_lipase-like"/>
</dbReference>
<dbReference type="CDD" id="cd01837">
    <property type="entry name" value="SGNH_plant_lipase_like"/>
    <property type="match status" value="1"/>
</dbReference>